<dbReference type="PANTHER" id="PTHR24221">
    <property type="entry name" value="ATP-BINDING CASSETTE SUB-FAMILY B"/>
    <property type="match status" value="1"/>
</dbReference>
<feature type="domain" description="ABC transmembrane type-1" evidence="9">
    <location>
        <begin position="30"/>
        <end position="288"/>
    </location>
</feature>
<evidence type="ECO:0000256" key="3">
    <source>
        <dbReference type="ARBA" id="ARBA00022741"/>
    </source>
</evidence>
<dbReference type="SUPFAM" id="SSF52540">
    <property type="entry name" value="P-loop containing nucleoside triphosphate hydrolases"/>
    <property type="match status" value="1"/>
</dbReference>
<keyword evidence="4 10" id="KW-0067">ATP-binding</keyword>
<comment type="subcellular location">
    <subcellularLocation>
        <location evidence="1">Cell membrane</location>
        <topology evidence="1">Multi-pass membrane protein</topology>
    </subcellularLocation>
</comment>
<dbReference type="InterPro" id="IPR036640">
    <property type="entry name" value="ABC1_TM_sf"/>
</dbReference>
<dbReference type="Pfam" id="PF00005">
    <property type="entry name" value="ABC_tran"/>
    <property type="match status" value="1"/>
</dbReference>
<gene>
    <name evidence="10" type="ORF">QWZ16_22465</name>
</gene>
<evidence type="ECO:0000259" key="9">
    <source>
        <dbReference type="PROSITE" id="PS50929"/>
    </source>
</evidence>
<dbReference type="InterPro" id="IPR017871">
    <property type="entry name" value="ABC_transporter-like_CS"/>
</dbReference>
<keyword evidence="6 7" id="KW-0472">Membrane</keyword>
<protein>
    <submittedName>
        <fullName evidence="10">ABC transporter ATP-binding protein</fullName>
    </submittedName>
</protein>
<proteinExistence type="predicted"/>
<evidence type="ECO:0000256" key="4">
    <source>
        <dbReference type="ARBA" id="ARBA00022840"/>
    </source>
</evidence>
<evidence type="ECO:0000256" key="7">
    <source>
        <dbReference type="SAM" id="Phobius"/>
    </source>
</evidence>
<feature type="transmembrane region" description="Helical" evidence="7">
    <location>
        <begin position="272"/>
        <end position="293"/>
    </location>
</feature>
<keyword evidence="2 7" id="KW-0812">Transmembrane</keyword>
<evidence type="ECO:0000313" key="10">
    <source>
        <dbReference type="EMBL" id="MDN3612365.1"/>
    </source>
</evidence>
<reference evidence="11" key="1">
    <citation type="journal article" date="2019" name="Int. J. Syst. Evol. Microbiol.">
        <title>The Global Catalogue of Microorganisms (GCM) 10K type strain sequencing project: providing services to taxonomists for standard genome sequencing and annotation.</title>
        <authorList>
            <consortium name="The Broad Institute Genomics Platform"/>
            <consortium name="The Broad Institute Genome Sequencing Center for Infectious Disease"/>
            <person name="Wu L."/>
            <person name="Ma J."/>
        </authorList>
    </citation>
    <scope>NUCLEOTIDE SEQUENCE [LARGE SCALE GENOMIC DNA]</scope>
    <source>
        <strain evidence="11">CECT 7398</strain>
    </source>
</reference>
<dbReference type="Proteomes" id="UP001238540">
    <property type="component" value="Unassembled WGS sequence"/>
</dbReference>
<evidence type="ECO:0000256" key="6">
    <source>
        <dbReference type="ARBA" id="ARBA00023136"/>
    </source>
</evidence>
<feature type="transmembrane region" description="Helical" evidence="7">
    <location>
        <begin position="232"/>
        <end position="260"/>
    </location>
</feature>
<keyword evidence="5 7" id="KW-1133">Transmembrane helix</keyword>
<evidence type="ECO:0000256" key="5">
    <source>
        <dbReference type="ARBA" id="ARBA00022989"/>
    </source>
</evidence>
<feature type="domain" description="ABC transporter" evidence="8">
    <location>
        <begin position="325"/>
        <end position="558"/>
    </location>
</feature>
<dbReference type="SMART" id="SM00382">
    <property type="entry name" value="AAA"/>
    <property type="match status" value="1"/>
</dbReference>
<feature type="transmembrane region" description="Helical" evidence="7">
    <location>
        <begin position="20"/>
        <end position="43"/>
    </location>
</feature>
<evidence type="ECO:0000256" key="1">
    <source>
        <dbReference type="ARBA" id="ARBA00004651"/>
    </source>
</evidence>
<feature type="transmembrane region" description="Helical" evidence="7">
    <location>
        <begin position="49"/>
        <end position="68"/>
    </location>
</feature>
<dbReference type="GO" id="GO:0005524">
    <property type="term" value="F:ATP binding"/>
    <property type="evidence" value="ECO:0007669"/>
    <property type="project" value="UniProtKB-KW"/>
</dbReference>
<dbReference type="Pfam" id="PF00664">
    <property type="entry name" value="ABC_membrane"/>
    <property type="match status" value="1"/>
</dbReference>
<dbReference type="SUPFAM" id="SSF90123">
    <property type="entry name" value="ABC transporter transmembrane region"/>
    <property type="match status" value="1"/>
</dbReference>
<feature type="transmembrane region" description="Helical" evidence="7">
    <location>
        <begin position="128"/>
        <end position="149"/>
    </location>
</feature>
<name>A0ABT8C2C4_9VIBR</name>
<sequence>MNKVQQLIRHSGAKTTLFWYGLLGKIATEFLPVLIWLVLFSYFLSANTLSLTAMVWVSVIVVAAQWALGQTTKFSFLGAYEITHGLRSQLLKDIRRQPLATLKGKRLGEKVKLLTSDLKQFEDIFSHMLAEFLSAWVIPFAMLVVLLWIQPLAGLALLGVFSVAFGVLIVAEKGFSRRAEHYHSSNMESANQLLEYIDCLPMLRGFGRSDKLAVPLCHQIEEQRKQGLGLEWAGGLGVLIATLILEFALIVNLTLCAWLIDIGKMTQEQFLVVVVASVACIRPLARMAVYAALLRYMLKAAGRLHQLSCMPQQQAEGTVPSSFDVALTDVHLSLDNQPILNGVSLTAEQGQHIALVGKSGSGKSTLLDVIAAFHIPSHGRVLIGQQSVDEVGTVAWYRHLSYVTQDVQLLGGSLRDNLLLANPKADDRALWDVIEAAGLSDLVAKLPLGLDSPIGENGGQLSGGERQRLSIARALLHDAPILLLDEMTSALDQDTQNKVLAAIETLAQGKTVISVAHRLDTIEHADKIYVMERGQVTGSGKHSDLVRHHRQYKMLWQAGQST</sequence>
<evidence type="ECO:0000259" key="8">
    <source>
        <dbReference type="PROSITE" id="PS50893"/>
    </source>
</evidence>
<accession>A0ABT8C2C4</accession>
<dbReference type="InterPro" id="IPR011527">
    <property type="entry name" value="ABC1_TM_dom"/>
</dbReference>
<dbReference type="InterPro" id="IPR039421">
    <property type="entry name" value="Type_1_exporter"/>
</dbReference>
<keyword evidence="11" id="KW-1185">Reference proteome</keyword>
<dbReference type="Gene3D" id="3.40.50.300">
    <property type="entry name" value="P-loop containing nucleotide triphosphate hydrolases"/>
    <property type="match status" value="1"/>
</dbReference>
<evidence type="ECO:0000313" key="11">
    <source>
        <dbReference type="Proteomes" id="UP001238540"/>
    </source>
</evidence>
<dbReference type="PANTHER" id="PTHR24221:SF654">
    <property type="entry name" value="ATP-BINDING CASSETTE SUB-FAMILY B MEMBER 6"/>
    <property type="match status" value="1"/>
</dbReference>
<dbReference type="InterPro" id="IPR003593">
    <property type="entry name" value="AAA+_ATPase"/>
</dbReference>
<dbReference type="Gene3D" id="1.20.1560.10">
    <property type="entry name" value="ABC transporter type 1, transmembrane domain"/>
    <property type="match status" value="1"/>
</dbReference>
<evidence type="ECO:0000256" key="2">
    <source>
        <dbReference type="ARBA" id="ARBA00022692"/>
    </source>
</evidence>
<feature type="transmembrane region" description="Helical" evidence="7">
    <location>
        <begin position="155"/>
        <end position="171"/>
    </location>
</feature>
<comment type="caution">
    <text evidence="10">The sequence shown here is derived from an EMBL/GenBank/DDBJ whole genome shotgun (WGS) entry which is preliminary data.</text>
</comment>
<dbReference type="InterPro" id="IPR003439">
    <property type="entry name" value="ABC_transporter-like_ATP-bd"/>
</dbReference>
<dbReference type="InterPro" id="IPR027417">
    <property type="entry name" value="P-loop_NTPase"/>
</dbReference>
<keyword evidence="3" id="KW-0547">Nucleotide-binding</keyword>
<dbReference type="PROSITE" id="PS50929">
    <property type="entry name" value="ABC_TM1F"/>
    <property type="match status" value="1"/>
</dbReference>
<dbReference type="PROSITE" id="PS50893">
    <property type="entry name" value="ABC_TRANSPORTER_2"/>
    <property type="match status" value="1"/>
</dbReference>
<dbReference type="EMBL" id="JAUFQC010000027">
    <property type="protein sequence ID" value="MDN3612365.1"/>
    <property type="molecule type" value="Genomic_DNA"/>
</dbReference>
<organism evidence="10 11">
    <name type="scientific">Vibrio ostreicida</name>
    <dbReference type="NCBI Taxonomy" id="526588"/>
    <lineage>
        <taxon>Bacteria</taxon>
        <taxon>Pseudomonadati</taxon>
        <taxon>Pseudomonadota</taxon>
        <taxon>Gammaproteobacteria</taxon>
        <taxon>Vibrionales</taxon>
        <taxon>Vibrionaceae</taxon>
        <taxon>Vibrio</taxon>
    </lineage>
</organism>
<dbReference type="RefSeq" id="WP_170883529.1">
    <property type="nucleotide sequence ID" value="NZ_JABEYA020000010.1"/>
</dbReference>
<dbReference type="PROSITE" id="PS00211">
    <property type="entry name" value="ABC_TRANSPORTER_1"/>
    <property type="match status" value="1"/>
</dbReference>